<dbReference type="Pfam" id="PF02254">
    <property type="entry name" value="TrkA_N"/>
    <property type="match status" value="1"/>
</dbReference>
<comment type="subcellular location">
    <subcellularLocation>
        <location evidence="1">Membrane</location>
        <topology evidence="1">Multi-pass membrane protein</topology>
    </subcellularLocation>
</comment>
<organism evidence="9 10">
    <name type="scientific">Aporhodopirellula aestuarii</name>
    <dbReference type="NCBI Taxonomy" id="2950107"/>
    <lineage>
        <taxon>Bacteria</taxon>
        <taxon>Pseudomonadati</taxon>
        <taxon>Planctomycetota</taxon>
        <taxon>Planctomycetia</taxon>
        <taxon>Pirellulales</taxon>
        <taxon>Pirellulaceae</taxon>
        <taxon>Aporhodopirellula</taxon>
    </lineage>
</organism>
<dbReference type="InterPro" id="IPR006153">
    <property type="entry name" value="Cation/H_exchanger_TM"/>
</dbReference>
<accession>A0ABT0UBP2</accession>
<evidence type="ECO:0000256" key="2">
    <source>
        <dbReference type="ARBA" id="ARBA00005551"/>
    </source>
</evidence>
<evidence type="ECO:0000313" key="10">
    <source>
        <dbReference type="Proteomes" id="UP001202961"/>
    </source>
</evidence>
<evidence type="ECO:0000256" key="6">
    <source>
        <dbReference type="ARBA" id="ARBA00023136"/>
    </source>
</evidence>
<feature type="transmembrane region" description="Helical" evidence="7">
    <location>
        <begin position="87"/>
        <end position="111"/>
    </location>
</feature>
<evidence type="ECO:0000256" key="3">
    <source>
        <dbReference type="ARBA" id="ARBA00022448"/>
    </source>
</evidence>
<feature type="transmembrane region" description="Helical" evidence="7">
    <location>
        <begin position="56"/>
        <end position="75"/>
    </location>
</feature>
<feature type="domain" description="RCK N-terminal" evidence="8">
    <location>
        <begin position="403"/>
        <end position="519"/>
    </location>
</feature>
<keyword evidence="5 7" id="KW-1133">Transmembrane helix</keyword>
<dbReference type="InterPro" id="IPR003148">
    <property type="entry name" value="RCK_N"/>
</dbReference>
<keyword evidence="4 7" id="KW-0812">Transmembrane</keyword>
<dbReference type="PROSITE" id="PS51201">
    <property type="entry name" value="RCK_N"/>
    <property type="match status" value="1"/>
</dbReference>
<dbReference type="Pfam" id="PF00999">
    <property type="entry name" value="Na_H_Exchanger"/>
    <property type="match status" value="1"/>
</dbReference>
<evidence type="ECO:0000256" key="7">
    <source>
        <dbReference type="SAM" id="Phobius"/>
    </source>
</evidence>
<keyword evidence="3" id="KW-0813">Transport</keyword>
<evidence type="ECO:0000259" key="8">
    <source>
        <dbReference type="PROSITE" id="PS51201"/>
    </source>
</evidence>
<feature type="transmembrane region" description="Helical" evidence="7">
    <location>
        <begin position="30"/>
        <end position="50"/>
    </location>
</feature>
<keyword evidence="10" id="KW-1185">Reference proteome</keyword>
<gene>
    <name evidence="9" type="ORF">NB063_27660</name>
</gene>
<name>A0ABT0UBP2_9BACT</name>
<feature type="transmembrane region" description="Helical" evidence="7">
    <location>
        <begin position="148"/>
        <end position="170"/>
    </location>
</feature>
<feature type="transmembrane region" description="Helical" evidence="7">
    <location>
        <begin position="117"/>
        <end position="136"/>
    </location>
</feature>
<feature type="transmembrane region" description="Helical" evidence="7">
    <location>
        <begin position="6"/>
        <end position="23"/>
    </location>
</feature>
<dbReference type="PANTHER" id="PTHR42751">
    <property type="entry name" value="SODIUM/HYDROGEN EXCHANGER FAMILY/TRKA DOMAIN PROTEIN"/>
    <property type="match status" value="1"/>
</dbReference>
<protein>
    <submittedName>
        <fullName evidence="9">Cation:proton antiporter</fullName>
    </submittedName>
</protein>
<evidence type="ECO:0000256" key="1">
    <source>
        <dbReference type="ARBA" id="ARBA00004141"/>
    </source>
</evidence>
<proteinExistence type="inferred from homology"/>
<keyword evidence="6 7" id="KW-0472">Membrane</keyword>
<feature type="transmembrane region" description="Helical" evidence="7">
    <location>
        <begin position="182"/>
        <end position="207"/>
    </location>
</feature>
<dbReference type="Gene3D" id="1.20.1530.20">
    <property type="match status" value="1"/>
</dbReference>
<dbReference type="SUPFAM" id="SSF51735">
    <property type="entry name" value="NAD(P)-binding Rossmann-fold domains"/>
    <property type="match status" value="1"/>
</dbReference>
<comment type="similarity">
    <text evidence="2">Belongs to the monovalent cation:proton antiporter 2 (CPA2) transporter (TC 2.A.37) family.</text>
</comment>
<dbReference type="InterPro" id="IPR038770">
    <property type="entry name" value="Na+/solute_symporter_sf"/>
</dbReference>
<evidence type="ECO:0000256" key="5">
    <source>
        <dbReference type="ARBA" id="ARBA00022989"/>
    </source>
</evidence>
<feature type="transmembrane region" description="Helical" evidence="7">
    <location>
        <begin position="328"/>
        <end position="348"/>
    </location>
</feature>
<feature type="transmembrane region" description="Helical" evidence="7">
    <location>
        <begin position="296"/>
        <end position="316"/>
    </location>
</feature>
<dbReference type="Proteomes" id="UP001202961">
    <property type="component" value="Unassembled WGS sequence"/>
</dbReference>
<feature type="transmembrane region" description="Helical" evidence="7">
    <location>
        <begin position="272"/>
        <end position="290"/>
    </location>
</feature>
<dbReference type="PANTHER" id="PTHR42751:SF6">
    <property type="entry name" value="CONSERVED INTEGRAL MEMBRANE TRANSPORT PROTEIN-RELATED"/>
    <property type="match status" value="1"/>
</dbReference>
<dbReference type="Gene3D" id="3.40.50.720">
    <property type="entry name" value="NAD(P)-binding Rossmann-like Domain"/>
    <property type="match status" value="1"/>
</dbReference>
<comment type="caution">
    <text evidence="9">The sequence shown here is derived from an EMBL/GenBank/DDBJ whole genome shotgun (WGS) entry which is preliminary data.</text>
</comment>
<dbReference type="InterPro" id="IPR036291">
    <property type="entry name" value="NAD(P)-bd_dom_sf"/>
</dbReference>
<dbReference type="RefSeq" id="WP_250932303.1">
    <property type="nucleotide sequence ID" value="NZ_JAMQBK010000084.1"/>
</dbReference>
<evidence type="ECO:0000256" key="4">
    <source>
        <dbReference type="ARBA" id="ARBA00022692"/>
    </source>
</evidence>
<evidence type="ECO:0000313" key="9">
    <source>
        <dbReference type="EMBL" id="MCM2374413.1"/>
    </source>
</evidence>
<reference evidence="9 10" key="1">
    <citation type="journal article" date="2022" name="Syst. Appl. Microbiol.">
        <title>Rhodopirellula aestuarii sp. nov., a novel member of the genus Rhodopirellula isolated from brackish sediments collected in the Tagus River estuary, Portugal.</title>
        <authorList>
            <person name="Vitorino I.R."/>
            <person name="Klimek D."/>
            <person name="Calusinska M."/>
            <person name="Lobo-da-Cunha A."/>
            <person name="Vasconcelos V."/>
            <person name="Lage O.M."/>
        </authorList>
    </citation>
    <scope>NUCLEOTIDE SEQUENCE [LARGE SCALE GENOMIC DNA]</scope>
    <source>
        <strain evidence="9 10">ICT_H3.1</strain>
    </source>
</reference>
<feature type="transmembrane region" description="Helical" evidence="7">
    <location>
        <begin position="219"/>
        <end position="236"/>
    </location>
</feature>
<sequence length="539" mass="57087">MTQSLIHDLLIILSAGLVAALVCRWMRSTVLIGYLVVGALLGQGGLGWISNDAHQLEHFAEVGVFLLLFSIGIEFSLDDLSRLGKNFLIGGFAQMSLVGIPVSATLVGLGLTWQSSVLIGSGVAFSSTVLVFKALSDWGQSRKTHGRRAIGILLFQDAALVPLLLLVPLLTGSAKAPGLHAYVTLAAISIAFIFVIAALRGLLSLWVIPFFAGYRSPELVILFTIVSLGGVTLGAHEVGLPPAVGAFAAGLIFNGNRWTHQIDALVLPFRETFAAIFFVGLGLIFDPRLFWQEPLVMLSALAGVVVIKTLAGAVALRLTGMPFRHSLGMGLGLAHIGEFAFVLVLLGLQSGVVEEIEYQRVVAVAVGSLVLTPPLMQTGLRLIGVGSMTDEAEADMVTVKMPNERATVIGAGPIGGRLTSQLETMGKDVCLIDLSPINLQPFAQAGFRTVVGDASDGQVLKLAGVIDCPLCVVCVPQDVSAVKIVRAIRKINRSGKLIVRCRYQASAPRLKRLGVNHIVAEEAEATLALMRALSKIDSA</sequence>
<dbReference type="EMBL" id="JAMQBK010000084">
    <property type="protein sequence ID" value="MCM2374413.1"/>
    <property type="molecule type" value="Genomic_DNA"/>
</dbReference>